<name>A0AA41Q523_9ACTN</name>
<feature type="transmembrane region" description="Helical" evidence="2">
    <location>
        <begin position="72"/>
        <end position="93"/>
    </location>
</feature>
<feature type="region of interest" description="Disordered" evidence="1">
    <location>
        <begin position="176"/>
        <end position="205"/>
    </location>
</feature>
<organism evidence="3 4">
    <name type="scientific">Yinghuangia soli</name>
    <dbReference type="NCBI Taxonomy" id="2908204"/>
    <lineage>
        <taxon>Bacteria</taxon>
        <taxon>Bacillati</taxon>
        <taxon>Actinomycetota</taxon>
        <taxon>Actinomycetes</taxon>
        <taxon>Kitasatosporales</taxon>
        <taxon>Streptomycetaceae</taxon>
        <taxon>Yinghuangia</taxon>
    </lineage>
</organism>
<sequence>MDTGTARRVVWAGTVASFLLVAGFGNQWVWEHLLEQEDVGENSGYHILGWLNVPHFVLDKSGPFEGLEGKFVAGYLIGAAILVVTVGAVLALARSSAASPFVIGWFSLVAGGAVCVLTSYLITGGFGVTGHFGDDDERTLSAALNALAAGGGYGLLAGWFVGLVCALAAAAGRTPAAHAAAGPPPSSPPPPPAAPPSYPPSDYRY</sequence>
<dbReference type="RefSeq" id="WP_235056335.1">
    <property type="nucleotide sequence ID" value="NZ_JAKFHA010000026.1"/>
</dbReference>
<dbReference type="AlphaFoldDB" id="A0AA41Q523"/>
<dbReference type="EMBL" id="JAKFHA010000026">
    <property type="protein sequence ID" value="MCF2531683.1"/>
    <property type="molecule type" value="Genomic_DNA"/>
</dbReference>
<dbReference type="Proteomes" id="UP001165378">
    <property type="component" value="Unassembled WGS sequence"/>
</dbReference>
<evidence type="ECO:0000256" key="2">
    <source>
        <dbReference type="SAM" id="Phobius"/>
    </source>
</evidence>
<feature type="transmembrane region" description="Helical" evidence="2">
    <location>
        <begin position="142"/>
        <end position="169"/>
    </location>
</feature>
<keyword evidence="2" id="KW-0812">Transmembrane</keyword>
<accession>A0AA41Q523</accession>
<reference evidence="3" key="1">
    <citation type="submission" date="2022-01" db="EMBL/GenBank/DDBJ databases">
        <title>Genome-Based Taxonomic Classification of the Phylum Actinobacteria.</title>
        <authorList>
            <person name="Gao Y."/>
        </authorList>
    </citation>
    <scope>NUCLEOTIDE SEQUENCE</scope>
    <source>
        <strain evidence="3">KLBMP 8922</strain>
    </source>
</reference>
<keyword evidence="2" id="KW-0472">Membrane</keyword>
<evidence type="ECO:0000256" key="1">
    <source>
        <dbReference type="SAM" id="MobiDB-lite"/>
    </source>
</evidence>
<feature type="compositionally biased region" description="Pro residues" evidence="1">
    <location>
        <begin position="182"/>
        <end position="199"/>
    </location>
</feature>
<protein>
    <submittedName>
        <fullName evidence="3">Uncharacterized protein</fullName>
    </submittedName>
</protein>
<gene>
    <name evidence="3" type="ORF">LZ495_31315</name>
</gene>
<keyword evidence="2" id="KW-1133">Transmembrane helix</keyword>
<evidence type="ECO:0000313" key="4">
    <source>
        <dbReference type="Proteomes" id="UP001165378"/>
    </source>
</evidence>
<feature type="transmembrane region" description="Helical" evidence="2">
    <location>
        <begin position="9"/>
        <end position="30"/>
    </location>
</feature>
<proteinExistence type="predicted"/>
<keyword evidence="4" id="KW-1185">Reference proteome</keyword>
<evidence type="ECO:0000313" key="3">
    <source>
        <dbReference type="EMBL" id="MCF2531683.1"/>
    </source>
</evidence>
<feature type="transmembrane region" description="Helical" evidence="2">
    <location>
        <begin position="100"/>
        <end position="122"/>
    </location>
</feature>
<comment type="caution">
    <text evidence="3">The sequence shown here is derived from an EMBL/GenBank/DDBJ whole genome shotgun (WGS) entry which is preliminary data.</text>
</comment>